<keyword evidence="1" id="KW-1133">Transmembrane helix</keyword>
<keyword evidence="1" id="KW-0472">Membrane</keyword>
<evidence type="ECO:0000313" key="2">
    <source>
        <dbReference type="EMBL" id="OUM74423.1"/>
    </source>
</evidence>
<comment type="caution">
    <text evidence="2">The sequence shown here is derived from an EMBL/GenBank/DDBJ whole genome shotgun (WGS) entry which is preliminary data.</text>
</comment>
<keyword evidence="1" id="KW-0812">Transmembrane</keyword>
<dbReference type="Proteomes" id="UP000195440">
    <property type="component" value="Unassembled WGS sequence"/>
</dbReference>
<accession>A0A1Y3PA36</accession>
<reference evidence="2 3" key="1">
    <citation type="journal article" date="2017" name="Syst. Appl. Microbiol.">
        <title>Pseudomonas caspiana sp. nov., a citrus pathogen in the Pseudomonas syringae phylogenetic group.</title>
        <authorList>
            <person name="Busquets A."/>
            <person name="Gomila M."/>
            <person name="Beiki F."/>
            <person name="Mulet M."/>
            <person name="Rahimian H."/>
            <person name="Garcia-Valdes E."/>
            <person name="Lalucat J."/>
        </authorList>
    </citation>
    <scope>NUCLEOTIDE SEQUENCE [LARGE SCALE GENOMIC DNA]</scope>
    <source>
        <strain evidence="2 3">FBF102</strain>
    </source>
</reference>
<dbReference type="RefSeq" id="WP_087265310.1">
    <property type="nucleotide sequence ID" value="NZ_JBJGBV010000017.1"/>
</dbReference>
<evidence type="ECO:0000313" key="3">
    <source>
        <dbReference type="Proteomes" id="UP000195440"/>
    </source>
</evidence>
<organism evidence="2 3">
    <name type="scientific">Pseudomonas caspiana</name>
    <dbReference type="NCBI Taxonomy" id="1451454"/>
    <lineage>
        <taxon>Bacteria</taxon>
        <taxon>Pseudomonadati</taxon>
        <taxon>Pseudomonadota</taxon>
        <taxon>Gammaproteobacteria</taxon>
        <taxon>Pseudomonadales</taxon>
        <taxon>Pseudomonadaceae</taxon>
        <taxon>Pseudomonas</taxon>
    </lineage>
</organism>
<dbReference type="EMBL" id="LOHF01000004">
    <property type="protein sequence ID" value="OUM74423.1"/>
    <property type="molecule type" value="Genomic_DNA"/>
</dbReference>
<dbReference type="AlphaFoldDB" id="A0A1Y3PA36"/>
<sequence length="160" mass="18325">MQAQHLIVIAVLMPISWAALGYLVWRAVVRIERRHAHQATIDLSAKHAEHAQQLHSEIERLLEQHRDLDLIKTAQFTHSDRIQLIAASQTLELAARTWRGLRATDQADKATAHQYLLKQFSARIRETLHALNTTDTTLITHTRSSAKPDEECFDRLLEAK</sequence>
<feature type="transmembrane region" description="Helical" evidence="1">
    <location>
        <begin position="6"/>
        <end position="25"/>
    </location>
</feature>
<dbReference type="OrthoDB" id="7011955at2"/>
<evidence type="ECO:0000256" key="1">
    <source>
        <dbReference type="SAM" id="Phobius"/>
    </source>
</evidence>
<name>A0A1Y3PA36_9PSED</name>
<proteinExistence type="predicted"/>
<protein>
    <submittedName>
        <fullName evidence="2">Uncharacterized protein</fullName>
    </submittedName>
</protein>
<gene>
    <name evidence="2" type="ORF">AUC60_06635</name>
</gene>
<keyword evidence="3" id="KW-1185">Reference proteome</keyword>